<dbReference type="PROSITE" id="PS51898">
    <property type="entry name" value="TYR_RECOMBINASE"/>
    <property type="match status" value="1"/>
</dbReference>
<evidence type="ECO:0000313" key="9">
    <source>
        <dbReference type="EMBL" id="HBH1543715.1"/>
    </source>
</evidence>
<comment type="function">
    <text evidence="1">Site-specific tyrosine recombinase, which acts by catalyzing the cutting and rejoining of the recombining DNA molecules.</text>
</comment>
<dbReference type="Gene3D" id="1.10.443.10">
    <property type="entry name" value="Intergrase catalytic core"/>
    <property type="match status" value="1"/>
</dbReference>
<keyword evidence="5" id="KW-0233">DNA recombination</keyword>
<evidence type="ECO:0000256" key="4">
    <source>
        <dbReference type="ARBA" id="ARBA00023125"/>
    </source>
</evidence>
<dbReference type="RefSeq" id="WP_021415794.1">
    <property type="nucleotide sequence ID" value="NZ_FULL01000006.1"/>
</dbReference>
<dbReference type="GO" id="GO:0006310">
    <property type="term" value="P:DNA recombination"/>
    <property type="evidence" value="ECO:0007669"/>
    <property type="project" value="UniProtKB-KW"/>
</dbReference>
<evidence type="ECO:0000256" key="6">
    <source>
        <dbReference type="PROSITE-ProRule" id="PRU01248"/>
    </source>
</evidence>
<evidence type="ECO:0000313" key="10">
    <source>
        <dbReference type="Proteomes" id="UP000878956"/>
    </source>
</evidence>
<dbReference type="PANTHER" id="PTHR30349">
    <property type="entry name" value="PHAGE INTEGRASE-RELATED"/>
    <property type="match status" value="1"/>
</dbReference>
<dbReference type="InterPro" id="IPR004107">
    <property type="entry name" value="Integrase_SAM-like_N"/>
</dbReference>
<dbReference type="InterPro" id="IPR050090">
    <property type="entry name" value="Tyrosine_recombinase_XerCD"/>
</dbReference>
<gene>
    <name evidence="9" type="ORF">KRM00_003247</name>
</gene>
<dbReference type="GO" id="GO:0015074">
    <property type="term" value="P:DNA integration"/>
    <property type="evidence" value="ECO:0007669"/>
    <property type="project" value="InterPro"/>
</dbReference>
<reference evidence="9" key="1">
    <citation type="journal article" date="2018" name="Genome Biol.">
        <title>SKESA: strategic k-mer extension for scrupulous assemblies.</title>
        <authorList>
            <person name="Souvorov A."/>
            <person name="Agarwala R."/>
            <person name="Lipman D.J."/>
        </authorList>
    </citation>
    <scope>NUCLEOTIDE SEQUENCE</scope>
    <source>
        <strain evidence="9">HN1000</strain>
    </source>
</reference>
<evidence type="ECO:0000259" key="7">
    <source>
        <dbReference type="PROSITE" id="PS51898"/>
    </source>
</evidence>
<evidence type="ECO:0000256" key="1">
    <source>
        <dbReference type="ARBA" id="ARBA00003283"/>
    </source>
</evidence>
<evidence type="ECO:0000256" key="2">
    <source>
        <dbReference type="ARBA" id="ARBA00008857"/>
    </source>
</evidence>
<dbReference type="EMBL" id="DAEPXK010000046">
    <property type="protein sequence ID" value="HBH1543715.1"/>
    <property type="molecule type" value="Genomic_DNA"/>
</dbReference>
<dbReference type="AlphaFoldDB" id="A0AAN5VNR0"/>
<evidence type="ECO:0000259" key="8">
    <source>
        <dbReference type="PROSITE" id="PS51900"/>
    </source>
</evidence>
<name>A0AAN5VNR0_CLODI</name>
<dbReference type="Pfam" id="PF02899">
    <property type="entry name" value="Phage_int_SAM_1"/>
    <property type="match status" value="1"/>
</dbReference>
<feature type="domain" description="Core-binding (CB)" evidence="8">
    <location>
        <begin position="1"/>
        <end position="83"/>
    </location>
</feature>
<dbReference type="CDD" id="cd00397">
    <property type="entry name" value="DNA_BRE_C"/>
    <property type="match status" value="1"/>
</dbReference>
<dbReference type="GO" id="GO:0003677">
    <property type="term" value="F:DNA binding"/>
    <property type="evidence" value="ECO:0007669"/>
    <property type="project" value="UniProtKB-UniRule"/>
</dbReference>
<dbReference type="InterPro" id="IPR013762">
    <property type="entry name" value="Integrase-like_cat_sf"/>
</dbReference>
<dbReference type="InterPro" id="IPR011010">
    <property type="entry name" value="DNA_brk_join_enz"/>
</dbReference>
<evidence type="ECO:0000256" key="5">
    <source>
        <dbReference type="ARBA" id="ARBA00023172"/>
    </source>
</evidence>
<dbReference type="InterPro" id="IPR044068">
    <property type="entry name" value="CB"/>
</dbReference>
<dbReference type="InterPro" id="IPR010998">
    <property type="entry name" value="Integrase_recombinase_N"/>
</dbReference>
<keyword evidence="3" id="KW-0229">DNA integration</keyword>
<dbReference type="InterPro" id="IPR002104">
    <property type="entry name" value="Integrase_catalytic"/>
</dbReference>
<dbReference type="PROSITE" id="PS51900">
    <property type="entry name" value="CB"/>
    <property type="match status" value="1"/>
</dbReference>
<accession>A0AAN5VNR0</accession>
<evidence type="ECO:0000256" key="3">
    <source>
        <dbReference type="ARBA" id="ARBA00022908"/>
    </source>
</evidence>
<sequence>MRLKDAIEEFLLELDIRGASNGTKTTFKNALNMFNDFVGEIELKEIKAIHVKGFAKFNKDRGLKQKTQNIYISAIRALYTYLIEEEMVTKNLGFSVKLLNATDKKEIEVFTNEEIKKLTKYKRKFNIKESPYIAVRDNLIINFLLDTGCRNHELTNLKGNDIEDGYIFFKVTKNSKPRIVPISKKLKKNMLKFERAKKEHFEKNGITNKMQDYYFLSKSGGKLFTSNIGQVVHKACFDLGIPEHKAYPHNFRHTFAVNMLKNTRDVYLVSKLLGHCNINITEDYLKGITKLDIIELAKGYSILDNLEKGGK</sequence>
<reference evidence="9" key="2">
    <citation type="submission" date="2021-06" db="EMBL/GenBank/DDBJ databases">
        <authorList>
            <consortium name="NCBI Pathogen Detection Project"/>
        </authorList>
    </citation>
    <scope>NUCLEOTIDE SEQUENCE</scope>
    <source>
        <strain evidence="9">HN1000</strain>
    </source>
</reference>
<feature type="domain" description="Tyr recombinase" evidence="7">
    <location>
        <begin position="105"/>
        <end position="301"/>
    </location>
</feature>
<dbReference type="Pfam" id="PF00589">
    <property type="entry name" value="Phage_integrase"/>
    <property type="match status" value="1"/>
</dbReference>
<organism evidence="9 10">
    <name type="scientific">Clostridioides difficile</name>
    <name type="common">Peptoclostridium difficile</name>
    <dbReference type="NCBI Taxonomy" id="1496"/>
    <lineage>
        <taxon>Bacteria</taxon>
        <taxon>Bacillati</taxon>
        <taxon>Bacillota</taxon>
        <taxon>Clostridia</taxon>
        <taxon>Peptostreptococcales</taxon>
        <taxon>Peptostreptococcaceae</taxon>
        <taxon>Clostridioides</taxon>
    </lineage>
</organism>
<dbReference type="Proteomes" id="UP000878956">
    <property type="component" value="Unassembled WGS sequence"/>
</dbReference>
<protein>
    <submittedName>
        <fullName evidence="9">Tyrosine-type recombinase/integrase</fullName>
    </submittedName>
</protein>
<comment type="similarity">
    <text evidence="2">Belongs to the 'phage' integrase family.</text>
</comment>
<proteinExistence type="inferred from homology"/>
<keyword evidence="4 6" id="KW-0238">DNA-binding</keyword>
<dbReference type="PANTHER" id="PTHR30349:SF41">
    <property type="entry name" value="INTEGRASE_RECOMBINASE PROTEIN MJ0367-RELATED"/>
    <property type="match status" value="1"/>
</dbReference>
<dbReference type="SUPFAM" id="SSF56349">
    <property type="entry name" value="DNA breaking-rejoining enzymes"/>
    <property type="match status" value="1"/>
</dbReference>
<comment type="caution">
    <text evidence="9">The sequence shown here is derived from an EMBL/GenBank/DDBJ whole genome shotgun (WGS) entry which is preliminary data.</text>
</comment>
<dbReference type="Gene3D" id="1.10.150.130">
    <property type="match status" value="1"/>
</dbReference>